<sequence>MCRSFHRKRCSTHSDHLLVGE</sequence>
<dbReference type="AlphaFoldDB" id="A0A0A9F4S9"/>
<dbReference type="EMBL" id="GBRH01192785">
    <property type="protein sequence ID" value="JAE05111.1"/>
    <property type="molecule type" value="Transcribed_RNA"/>
</dbReference>
<reference evidence="1" key="2">
    <citation type="journal article" date="2015" name="Data Brief">
        <title>Shoot transcriptome of the giant reed, Arundo donax.</title>
        <authorList>
            <person name="Barrero R.A."/>
            <person name="Guerrero F.D."/>
            <person name="Moolhuijzen P."/>
            <person name="Goolsby J.A."/>
            <person name="Tidwell J."/>
            <person name="Bellgard S.E."/>
            <person name="Bellgard M.I."/>
        </authorList>
    </citation>
    <scope>NUCLEOTIDE SEQUENCE</scope>
    <source>
        <tissue evidence="1">Shoot tissue taken approximately 20 cm above the soil surface</tissue>
    </source>
</reference>
<reference evidence="1" key="1">
    <citation type="submission" date="2014-09" db="EMBL/GenBank/DDBJ databases">
        <authorList>
            <person name="Magalhaes I.L.F."/>
            <person name="Oliveira U."/>
            <person name="Santos F.R."/>
            <person name="Vidigal T.H.D.A."/>
            <person name="Brescovit A.D."/>
            <person name="Santos A.J."/>
        </authorList>
    </citation>
    <scope>NUCLEOTIDE SEQUENCE</scope>
    <source>
        <tissue evidence="1">Shoot tissue taken approximately 20 cm above the soil surface</tissue>
    </source>
</reference>
<protein>
    <submittedName>
        <fullName evidence="1">Uncharacterized protein</fullName>
    </submittedName>
</protein>
<name>A0A0A9F4S9_ARUDO</name>
<organism evidence="1">
    <name type="scientific">Arundo donax</name>
    <name type="common">Giant reed</name>
    <name type="synonym">Donax arundinaceus</name>
    <dbReference type="NCBI Taxonomy" id="35708"/>
    <lineage>
        <taxon>Eukaryota</taxon>
        <taxon>Viridiplantae</taxon>
        <taxon>Streptophyta</taxon>
        <taxon>Embryophyta</taxon>
        <taxon>Tracheophyta</taxon>
        <taxon>Spermatophyta</taxon>
        <taxon>Magnoliopsida</taxon>
        <taxon>Liliopsida</taxon>
        <taxon>Poales</taxon>
        <taxon>Poaceae</taxon>
        <taxon>PACMAD clade</taxon>
        <taxon>Arundinoideae</taxon>
        <taxon>Arundineae</taxon>
        <taxon>Arundo</taxon>
    </lineage>
</organism>
<evidence type="ECO:0000313" key="1">
    <source>
        <dbReference type="EMBL" id="JAE05111.1"/>
    </source>
</evidence>
<accession>A0A0A9F4S9</accession>
<proteinExistence type="predicted"/>